<evidence type="ECO:0000313" key="1">
    <source>
        <dbReference type="EnsemblMetazoa" id="LLOJ004240-PA"/>
    </source>
</evidence>
<dbReference type="EnsemblMetazoa" id="LLOJ004240-RA">
    <property type="protein sequence ID" value="LLOJ004240-PA"/>
    <property type="gene ID" value="LLOJ004240"/>
</dbReference>
<proteinExistence type="predicted"/>
<keyword evidence="2" id="KW-1185">Reference proteome</keyword>
<dbReference type="EMBL" id="AJWK01013366">
    <property type="status" value="NOT_ANNOTATED_CDS"/>
    <property type="molecule type" value="Genomic_DNA"/>
</dbReference>
<accession>A0A1B0CIH8</accession>
<evidence type="ECO:0000313" key="2">
    <source>
        <dbReference type="Proteomes" id="UP000092461"/>
    </source>
</evidence>
<dbReference type="EMBL" id="AJWK01013368">
    <property type="status" value="NOT_ANNOTATED_CDS"/>
    <property type="molecule type" value="Genomic_DNA"/>
</dbReference>
<dbReference type="AlphaFoldDB" id="A0A1B0CIH8"/>
<dbReference type="EMBL" id="AJWK01013367">
    <property type="status" value="NOT_ANNOTATED_CDS"/>
    <property type="molecule type" value="Genomic_DNA"/>
</dbReference>
<dbReference type="EMBL" id="AJWK01013369">
    <property type="status" value="NOT_ANNOTATED_CDS"/>
    <property type="molecule type" value="Genomic_DNA"/>
</dbReference>
<sequence length="134" mass="14902">MWSRGVPMGLISTIYSTRVGSGFYGSATSHHFFTHHPPRARSRVDNKSHFSLAASKVPWSRFESPTASSQQTWNISYSLCVCGESCSVNHSVEISSSSFFRAFSSCAHPSNKLYILHVGRILLFCCKLCVSDEM</sequence>
<dbReference type="Proteomes" id="UP000092461">
    <property type="component" value="Unassembled WGS sequence"/>
</dbReference>
<protein>
    <submittedName>
        <fullName evidence="1">Uncharacterized protein</fullName>
    </submittedName>
</protein>
<organism evidence="1 2">
    <name type="scientific">Lutzomyia longipalpis</name>
    <name type="common">Sand fly</name>
    <dbReference type="NCBI Taxonomy" id="7200"/>
    <lineage>
        <taxon>Eukaryota</taxon>
        <taxon>Metazoa</taxon>
        <taxon>Ecdysozoa</taxon>
        <taxon>Arthropoda</taxon>
        <taxon>Hexapoda</taxon>
        <taxon>Insecta</taxon>
        <taxon>Pterygota</taxon>
        <taxon>Neoptera</taxon>
        <taxon>Endopterygota</taxon>
        <taxon>Diptera</taxon>
        <taxon>Nematocera</taxon>
        <taxon>Psychodoidea</taxon>
        <taxon>Psychodidae</taxon>
        <taxon>Lutzomyia</taxon>
        <taxon>Lutzomyia</taxon>
    </lineage>
</organism>
<name>A0A1B0CIH8_LUTLO</name>
<dbReference type="VEuPathDB" id="VectorBase:LLOJ004240"/>
<reference evidence="1" key="1">
    <citation type="submission" date="2020-05" db="UniProtKB">
        <authorList>
            <consortium name="EnsemblMetazoa"/>
        </authorList>
    </citation>
    <scope>IDENTIFICATION</scope>
    <source>
        <strain evidence="1">Jacobina</strain>
    </source>
</reference>